<dbReference type="SUPFAM" id="SSF52777">
    <property type="entry name" value="CoA-dependent acyltransferases"/>
    <property type="match status" value="1"/>
</dbReference>
<reference evidence="9 10" key="1">
    <citation type="submission" date="2020-11" db="EMBL/GenBank/DDBJ databases">
        <title>The genome sequence of Novosphingobium sp. 1Y9A.</title>
        <authorList>
            <person name="Liu Y."/>
        </authorList>
    </citation>
    <scope>NUCLEOTIDE SEQUENCE [LARGE SCALE GENOMIC DNA]</scope>
    <source>
        <strain evidence="9 10">1Y9A</strain>
    </source>
</reference>
<dbReference type="SUPFAM" id="SSF47005">
    <property type="entry name" value="Peripheral subunit-binding domain of 2-oxo acid dehydrogenase complex"/>
    <property type="match status" value="1"/>
</dbReference>
<evidence type="ECO:0000256" key="1">
    <source>
        <dbReference type="ARBA" id="ARBA00001938"/>
    </source>
</evidence>
<dbReference type="EMBL" id="JADQDC010000011">
    <property type="protein sequence ID" value="MBF9152276.1"/>
    <property type="molecule type" value="Genomic_DNA"/>
</dbReference>
<dbReference type="Pfam" id="PF00364">
    <property type="entry name" value="Biotin_lipoyl"/>
    <property type="match status" value="1"/>
</dbReference>
<comment type="cofactor">
    <cofactor evidence="1 7">
        <name>(R)-lipoate</name>
        <dbReference type="ChEBI" id="CHEBI:83088"/>
    </cofactor>
</comment>
<dbReference type="PANTHER" id="PTHR43178">
    <property type="entry name" value="DIHYDROLIPOAMIDE ACETYLTRANSFERASE COMPONENT OF PYRUVATE DEHYDROGENASE COMPLEX"/>
    <property type="match status" value="1"/>
</dbReference>
<organism evidence="9 10">
    <name type="scientific">Novosphingobium jiangmenense</name>
    <dbReference type="NCBI Taxonomy" id="2791981"/>
    <lineage>
        <taxon>Bacteria</taxon>
        <taxon>Pseudomonadati</taxon>
        <taxon>Pseudomonadota</taxon>
        <taxon>Alphaproteobacteria</taxon>
        <taxon>Sphingomonadales</taxon>
        <taxon>Sphingomonadaceae</taxon>
        <taxon>Novosphingobium</taxon>
    </lineage>
</organism>
<comment type="caution">
    <text evidence="9">The sequence shown here is derived from an EMBL/GenBank/DDBJ whole genome shotgun (WGS) entry which is preliminary data.</text>
</comment>
<dbReference type="RefSeq" id="WP_196276592.1">
    <property type="nucleotide sequence ID" value="NZ_JADQDC010000011.1"/>
</dbReference>
<dbReference type="Pfam" id="PF00198">
    <property type="entry name" value="2-oxoacid_dh"/>
    <property type="match status" value="1"/>
</dbReference>
<evidence type="ECO:0000256" key="7">
    <source>
        <dbReference type="RuleBase" id="RU003423"/>
    </source>
</evidence>
<dbReference type="InterPro" id="IPR036625">
    <property type="entry name" value="E3-bd_dom_sf"/>
</dbReference>
<evidence type="ECO:0000256" key="2">
    <source>
        <dbReference type="ARBA" id="ARBA00007317"/>
    </source>
</evidence>
<sequence length="417" mass="43379">MLNDLCIPRMGSVENARLLNWRVAEGETFEVGQILYEVETDKTTVEVEADAAGVLAKRTASEGEEFKVGDKVGVWAAPGTMPTAIAKALGQDAAPKDVSAAQPTNVVSTPAIGAVPSADVRPLPRAAAVGRKVSPLARRLAAQFGVDLAQVNGTGLGGKIGGSDVLAARDAGQVKAPLAAPAVPPLPPAVSAPVAEDGELVPHTMRRRTIAQRMSLAASIPTLTADMEIDLGALMAFRKSPQGAGTSVLGLIAHAATSALIEHPRLNAHWRDDAMVAFRSVHLGIAVDAADGLVVPVIRHAERLSPLGLTQAIADLAARARAGQLRPEEMEGGSFTISNPGSIGPVIRAEALLNPPQVALLGLPGIVRAPVAVRHGEDWAMAVRPVIRASLSFDHRALDGGSVIRFLNTLKSRIESL</sequence>
<gene>
    <name evidence="9" type="ORF">I2488_14805</name>
</gene>
<keyword evidence="10" id="KW-1185">Reference proteome</keyword>
<dbReference type="Gene3D" id="4.10.320.10">
    <property type="entry name" value="E3-binding domain"/>
    <property type="match status" value="1"/>
</dbReference>
<name>A0ABS0HJ65_9SPHN</name>
<dbReference type="Pfam" id="PF02817">
    <property type="entry name" value="E3_binding"/>
    <property type="match status" value="1"/>
</dbReference>
<evidence type="ECO:0000256" key="3">
    <source>
        <dbReference type="ARBA" id="ARBA00011484"/>
    </source>
</evidence>
<dbReference type="PANTHER" id="PTHR43178:SF5">
    <property type="entry name" value="LIPOAMIDE ACYLTRANSFERASE COMPONENT OF BRANCHED-CHAIN ALPHA-KETO ACID DEHYDROGENASE COMPLEX, MITOCHONDRIAL"/>
    <property type="match status" value="1"/>
</dbReference>
<dbReference type="InterPro" id="IPR011053">
    <property type="entry name" value="Single_hybrid_motif"/>
</dbReference>
<dbReference type="InterPro" id="IPR000089">
    <property type="entry name" value="Biotin_lipoyl"/>
</dbReference>
<dbReference type="SUPFAM" id="SSF51230">
    <property type="entry name" value="Single hybrid motif"/>
    <property type="match status" value="1"/>
</dbReference>
<dbReference type="InterPro" id="IPR023213">
    <property type="entry name" value="CAT-like_dom_sf"/>
</dbReference>
<evidence type="ECO:0000256" key="4">
    <source>
        <dbReference type="ARBA" id="ARBA00022679"/>
    </source>
</evidence>
<keyword evidence="5 7" id="KW-0450">Lipoyl</keyword>
<dbReference type="PROSITE" id="PS00189">
    <property type="entry name" value="LIPOYL"/>
    <property type="match status" value="1"/>
</dbReference>
<keyword evidence="4 7" id="KW-0808">Transferase</keyword>
<feature type="domain" description="Peripheral subunit-binding (PSBD)" evidence="8">
    <location>
        <begin position="132"/>
        <end position="169"/>
    </location>
</feature>
<dbReference type="EC" id="2.3.1.-" evidence="7"/>
<dbReference type="PROSITE" id="PS51826">
    <property type="entry name" value="PSBD"/>
    <property type="match status" value="1"/>
</dbReference>
<keyword evidence="6 7" id="KW-0012">Acyltransferase</keyword>
<dbReference type="Gene3D" id="3.30.559.10">
    <property type="entry name" value="Chloramphenicol acetyltransferase-like domain"/>
    <property type="match status" value="1"/>
</dbReference>
<dbReference type="Gene3D" id="2.40.50.100">
    <property type="match status" value="1"/>
</dbReference>
<dbReference type="InterPro" id="IPR050743">
    <property type="entry name" value="2-oxoacid_DH_E2_comp"/>
</dbReference>
<dbReference type="InterPro" id="IPR003016">
    <property type="entry name" value="2-oxoA_DH_lipoyl-BS"/>
</dbReference>
<protein>
    <recommendedName>
        <fullName evidence="7">Dihydrolipoamide acetyltransferase component of pyruvate dehydrogenase complex</fullName>
        <ecNumber evidence="7">2.3.1.-</ecNumber>
    </recommendedName>
</protein>
<dbReference type="CDD" id="cd06849">
    <property type="entry name" value="lipoyl_domain"/>
    <property type="match status" value="1"/>
</dbReference>
<dbReference type="InterPro" id="IPR001078">
    <property type="entry name" value="2-oxoacid_DH_actylTfrase"/>
</dbReference>
<evidence type="ECO:0000256" key="6">
    <source>
        <dbReference type="ARBA" id="ARBA00023315"/>
    </source>
</evidence>
<evidence type="ECO:0000313" key="9">
    <source>
        <dbReference type="EMBL" id="MBF9152276.1"/>
    </source>
</evidence>
<dbReference type="Proteomes" id="UP000600799">
    <property type="component" value="Unassembled WGS sequence"/>
</dbReference>
<comment type="subunit">
    <text evidence="3">Forms a 24-polypeptide structural core with octahedral symmetry.</text>
</comment>
<dbReference type="InterPro" id="IPR004167">
    <property type="entry name" value="PSBD"/>
</dbReference>
<comment type="similarity">
    <text evidence="2 7">Belongs to the 2-oxoacid dehydrogenase family.</text>
</comment>
<evidence type="ECO:0000256" key="5">
    <source>
        <dbReference type="ARBA" id="ARBA00022823"/>
    </source>
</evidence>
<evidence type="ECO:0000313" key="10">
    <source>
        <dbReference type="Proteomes" id="UP000600799"/>
    </source>
</evidence>
<evidence type="ECO:0000259" key="8">
    <source>
        <dbReference type="PROSITE" id="PS51826"/>
    </source>
</evidence>
<accession>A0ABS0HJ65</accession>
<proteinExistence type="inferred from homology"/>